<evidence type="ECO:0000313" key="2">
    <source>
        <dbReference type="Proteomes" id="UP000887566"/>
    </source>
</evidence>
<accession>A0A914VGX7</accession>
<dbReference type="WBParaSite" id="PSAMB.scaffold199size66745.g3255.t1">
    <property type="protein sequence ID" value="PSAMB.scaffold199size66745.g3255.t1"/>
    <property type="gene ID" value="PSAMB.scaffold199size66745.g3255"/>
</dbReference>
<proteinExistence type="predicted"/>
<evidence type="ECO:0000313" key="3">
    <source>
        <dbReference type="WBParaSite" id="PSAMB.scaffold199size66745.g3255.t1"/>
    </source>
</evidence>
<reference evidence="3" key="1">
    <citation type="submission" date="2022-11" db="UniProtKB">
        <authorList>
            <consortium name="WormBaseParasite"/>
        </authorList>
    </citation>
    <scope>IDENTIFICATION</scope>
</reference>
<evidence type="ECO:0000256" key="1">
    <source>
        <dbReference type="SAM" id="SignalP"/>
    </source>
</evidence>
<name>A0A914VGX7_9BILA</name>
<feature type="signal peptide" evidence="1">
    <location>
        <begin position="1"/>
        <end position="18"/>
    </location>
</feature>
<dbReference type="AlphaFoldDB" id="A0A914VGX7"/>
<organism evidence="2 3">
    <name type="scientific">Plectus sambesii</name>
    <dbReference type="NCBI Taxonomy" id="2011161"/>
    <lineage>
        <taxon>Eukaryota</taxon>
        <taxon>Metazoa</taxon>
        <taxon>Ecdysozoa</taxon>
        <taxon>Nematoda</taxon>
        <taxon>Chromadorea</taxon>
        <taxon>Plectida</taxon>
        <taxon>Plectina</taxon>
        <taxon>Plectoidea</taxon>
        <taxon>Plectidae</taxon>
        <taxon>Plectus</taxon>
    </lineage>
</organism>
<dbReference type="Proteomes" id="UP000887566">
    <property type="component" value="Unplaced"/>
</dbReference>
<feature type="chain" id="PRO_5036710830" evidence="1">
    <location>
        <begin position="19"/>
        <end position="69"/>
    </location>
</feature>
<keyword evidence="1" id="KW-0732">Signal</keyword>
<protein>
    <submittedName>
        <fullName evidence="3">Uncharacterized protein</fullName>
    </submittedName>
</protein>
<keyword evidence="2" id="KW-1185">Reference proteome</keyword>
<sequence>MTLLRVLILVCIISLATSDRCGPGGCCCETCVYLGCENVPDGSGSTHCQPRCKTADGGFIGRARQLRLH</sequence>